<dbReference type="GO" id="GO:0016787">
    <property type="term" value="F:hydrolase activity"/>
    <property type="evidence" value="ECO:0007669"/>
    <property type="project" value="UniProtKB-KW"/>
</dbReference>
<dbReference type="Proteomes" id="UP000435060">
    <property type="component" value="Unassembled WGS sequence"/>
</dbReference>
<reference evidence="3 5" key="1">
    <citation type="submission" date="2019-10" db="EMBL/GenBank/DDBJ databases">
        <title>Streptococcis sp, isolated from the respiratory tract of Marmot.</title>
        <authorList>
            <person name="Zhang G."/>
        </authorList>
    </citation>
    <scope>NUCLEOTIDE SEQUENCE [LARGE SCALE GENOMIC DNA]</scope>
    <source>
        <strain evidence="3">Zg-70</strain>
        <strain evidence="5">zg-70</strain>
    </source>
</reference>
<dbReference type="Pfam" id="PF12695">
    <property type="entry name" value="Abhydrolase_5"/>
    <property type="match status" value="1"/>
</dbReference>
<dbReference type="InterPro" id="IPR029058">
    <property type="entry name" value="AB_hydrolase_fold"/>
</dbReference>
<evidence type="ECO:0000313" key="5">
    <source>
        <dbReference type="Proteomes" id="UP000435423"/>
    </source>
</evidence>
<evidence type="ECO:0000313" key="4">
    <source>
        <dbReference type="Proteomes" id="UP000435060"/>
    </source>
</evidence>
<protein>
    <submittedName>
        <fullName evidence="3">Alpha/beta hydrolase</fullName>
    </submittedName>
</protein>
<keyword evidence="3" id="KW-0378">Hydrolase</keyword>
<dbReference type="AlphaFoldDB" id="A0A6I4RG72"/>
<dbReference type="RefSeq" id="WP_154607891.1">
    <property type="nucleotide sequence ID" value="NZ_CP072115.1"/>
</dbReference>
<keyword evidence="4" id="KW-1185">Reference proteome</keyword>
<accession>A0A6I4RG72</accession>
<proteinExistence type="predicted"/>
<gene>
    <name evidence="2" type="ORF">GGG87_02525</name>
    <name evidence="3" type="ORF">GGH11_02530</name>
</gene>
<evidence type="ECO:0000313" key="3">
    <source>
        <dbReference type="EMBL" id="MWV55857.1"/>
    </source>
</evidence>
<sequence>MKRGKKVFKISLLLLLATFILGVFALQSMTYKPMPEAIRYAKEAKREADTSIFTAEKEKGVVILYGGGLVVNQSYAKLGAGLAEQGYTVYLLHSPLNLPILATNKAKEVIKYYGLKNVYIGGHSLGGVVASMNAELHEIKGLLLLAAYPPDNVNLSKSSLSVLSLTASEDKILNWSKYEEAKKRLPANTQYRTIPGGNHSGFGLYGQQRKDGSPSLSASTQQDEVIRQMVAFMEK</sequence>
<dbReference type="Proteomes" id="UP000435423">
    <property type="component" value="Unassembled WGS sequence"/>
</dbReference>
<dbReference type="SUPFAM" id="SSF53474">
    <property type="entry name" value="alpha/beta-Hydrolases"/>
    <property type="match status" value="1"/>
</dbReference>
<organism evidence="3 5">
    <name type="scientific">Streptococcus zhangguiae</name>
    <dbReference type="NCBI Taxonomy" id="2664091"/>
    <lineage>
        <taxon>Bacteria</taxon>
        <taxon>Bacillati</taxon>
        <taxon>Bacillota</taxon>
        <taxon>Bacilli</taxon>
        <taxon>Lactobacillales</taxon>
        <taxon>Streptococcaceae</taxon>
        <taxon>Streptococcus</taxon>
    </lineage>
</organism>
<reference evidence="2 4" key="2">
    <citation type="submission" date="2019-11" db="EMBL/GenBank/DDBJ databases">
        <title>Streptococcis sp. isolated from the respiratory tract of Marmot.</title>
        <authorList>
            <person name="Zhang G."/>
        </authorList>
    </citation>
    <scope>NUCLEOTIDE SEQUENCE [LARGE SCALE GENOMIC DNA]</scope>
    <source>
        <strain evidence="4">zg-86</strain>
        <strain evidence="2">Zg-86</strain>
    </source>
</reference>
<feature type="domain" description="Alpha/beta hydrolase fold-5" evidence="1">
    <location>
        <begin position="62"/>
        <end position="222"/>
    </location>
</feature>
<dbReference type="EMBL" id="WLCG01000003">
    <property type="protein sequence ID" value="MTB63875.1"/>
    <property type="molecule type" value="Genomic_DNA"/>
</dbReference>
<dbReference type="InterPro" id="IPR029059">
    <property type="entry name" value="AB_hydrolase_5"/>
</dbReference>
<comment type="caution">
    <text evidence="3">The sequence shown here is derived from an EMBL/GenBank/DDBJ whole genome shotgun (WGS) entry which is preliminary data.</text>
</comment>
<evidence type="ECO:0000259" key="1">
    <source>
        <dbReference type="Pfam" id="PF12695"/>
    </source>
</evidence>
<evidence type="ECO:0000313" key="2">
    <source>
        <dbReference type="EMBL" id="MTB63875.1"/>
    </source>
</evidence>
<dbReference type="Gene3D" id="3.40.50.1820">
    <property type="entry name" value="alpha/beta hydrolase"/>
    <property type="match status" value="1"/>
</dbReference>
<name>A0A6I4RG72_9STRE</name>
<dbReference type="EMBL" id="WUBJ01000003">
    <property type="protein sequence ID" value="MWV55857.1"/>
    <property type="molecule type" value="Genomic_DNA"/>
</dbReference>